<accession>A0ABN9LQD5</accession>
<dbReference type="PANTHER" id="PTHR21301:SF12">
    <property type="match status" value="1"/>
</dbReference>
<evidence type="ECO:0000313" key="2">
    <source>
        <dbReference type="Proteomes" id="UP001176940"/>
    </source>
</evidence>
<proteinExistence type="predicted"/>
<evidence type="ECO:0008006" key="3">
    <source>
        <dbReference type="Google" id="ProtNLM"/>
    </source>
</evidence>
<evidence type="ECO:0000313" key="1">
    <source>
        <dbReference type="EMBL" id="CAJ0947893.1"/>
    </source>
</evidence>
<dbReference type="Proteomes" id="UP001176940">
    <property type="component" value="Unassembled WGS sequence"/>
</dbReference>
<dbReference type="Gene3D" id="3.40.1440.10">
    <property type="entry name" value="GIY-YIG endonuclease"/>
    <property type="match status" value="1"/>
</dbReference>
<dbReference type="EMBL" id="CAUEEQ010027445">
    <property type="protein sequence ID" value="CAJ0947893.1"/>
    <property type="molecule type" value="Genomic_DNA"/>
</dbReference>
<dbReference type="PANTHER" id="PTHR21301">
    <property type="entry name" value="REVERSE TRANSCRIPTASE"/>
    <property type="match status" value="1"/>
</dbReference>
<name>A0ABN9LQD5_9NEOB</name>
<reference evidence="1" key="1">
    <citation type="submission" date="2023-07" db="EMBL/GenBank/DDBJ databases">
        <authorList>
            <person name="Stuckert A."/>
        </authorList>
    </citation>
    <scope>NUCLEOTIDE SEQUENCE</scope>
</reference>
<keyword evidence="2" id="KW-1185">Reference proteome</keyword>
<sequence length="219" mass="25421">MTHKFQARGYPLPLLEESRLTPNTPKRDNTKRIPFVHSFHPSVYRLHKSIRRNWYILSTAYPEVPEFKQPFLPCFKRAPSLRDTFVKADIGPCTTSRQQFLHKPRGHFTCNSAYVVYVIKCPCGLLYVGEISQSVRDRVSKHKSTIRCNNLLLPIPHHFASMGHNISQLKFLVLEQVPPPRRGGNRILSLKKREAFWIHTLDTLSPKGLNREYELTAFT</sequence>
<dbReference type="InterPro" id="IPR035901">
    <property type="entry name" value="GIY-YIG_endonuc_sf"/>
</dbReference>
<protein>
    <recommendedName>
        <fullName evidence="3">GIY-YIG domain-containing protein</fullName>
    </recommendedName>
</protein>
<organism evidence="1 2">
    <name type="scientific">Ranitomeya imitator</name>
    <name type="common">mimic poison frog</name>
    <dbReference type="NCBI Taxonomy" id="111125"/>
    <lineage>
        <taxon>Eukaryota</taxon>
        <taxon>Metazoa</taxon>
        <taxon>Chordata</taxon>
        <taxon>Craniata</taxon>
        <taxon>Vertebrata</taxon>
        <taxon>Euteleostomi</taxon>
        <taxon>Amphibia</taxon>
        <taxon>Batrachia</taxon>
        <taxon>Anura</taxon>
        <taxon>Neobatrachia</taxon>
        <taxon>Hyloidea</taxon>
        <taxon>Dendrobatidae</taxon>
        <taxon>Dendrobatinae</taxon>
        <taxon>Ranitomeya</taxon>
    </lineage>
</organism>
<gene>
    <name evidence="1" type="ORF">RIMI_LOCUS11874183</name>
</gene>
<dbReference type="CDD" id="cd10442">
    <property type="entry name" value="GIY-YIG_PLEs"/>
    <property type="match status" value="1"/>
</dbReference>
<comment type="caution">
    <text evidence="1">The sequence shown here is derived from an EMBL/GenBank/DDBJ whole genome shotgun (WGS) entry which is preliminary data.</text>
</comment>